<dbReference type="AlphaFoldDB" id="A0AB38YI06"/>
<dbReference type="Gene3D" id="3.20.20.80">
    <property type="entry name" value="Glycosidases"/>
    <property type="match status" value="1"/>
</dbReference>
<proteinExistence type="predicted"/>
<organism evidence="2">
    <name type="scientific">Salinispirillum sp. LH 10-3-1</name>
    <dbReference type="NCBI Taxonomy" id="2952525"/>
    <lineage>
        <taxon>Bacteria</taxon>
        <taxon>Pseudomonadati</taxon>
        <taxon>Pseudomonadota</taxon>
        <taxon>Gammaproteobacteria</taxon>
        <taxon>Oceanospirillales</taxon>
        <taxon>Saccharospirillaceae</taxon>
        <taxon>Salinispirillum</taxon>
    </lineage>
</organism>
<dbReference type="InterPro" id="IPR052990">
    <property type="entry name" value="Sulfoquinovosidase_GH31"/>
</dbReference>
<protein>
    <recommendedName>
        <fullName evidence="1">Glycosyl hydrolase family 31 C-terminal domain-containing protein</fullName>
    </recommendedName>
</protein>
<dbReference type="Pfam" id="PF21365">
    <property type="entry name" value="Glyco_hydro_31_3rd"/>
    <property type="match status" value="1"/>
</dbReference>
<feature type="domain" description="Glycosyl hydrolase family 31 C-terminal" evidence="1">
    <location>
        <begin position="454"/>
        <end position="536"/>
    </location>
</feature>
<evidence type="ECO:0000259" key="1">
    <source>
        <dbReference type="Pfam" id="PF21365"/>
    </source>
</evidence>
<dbReference type="InterPro" id="IPR013780">
    <property type="entry name" value="Glyco_hydro_b"/>
</dbReference>
<evidence type="ECO:0000313" key="2">
    <source>
        <dbReference type="EMBL" id="WLD58696.1"/>
    </source>
</evidence>
<dbReference type="SUPFAM" id="SSF51011">
    <property type="entry name" value="Glycosyl hydrolase domain"/>
    <property type="match status" value="1"/>
</dbReference>
<gene>
    <name evidence="2" type="ORF">NFC81_02595</name>
</gene>
<sequence>MWRRLLWLACFLLVLFSILLWRATSPTWVELGQIRTNWPLSERWLIDGYDINWDVEERRWRVVYGATVIWETASNKPWLGAALQAAPVTLRNAEQGLTGRQLQVCARQEWDELQQVGNRVEALGTLYCGDQSFPIQFTISVDEQRRLVLNWETSEQVALTYLESPMGAGEQVFGFGIQSITPSLVGRRVLGRDQLFAPIDSEMPVSAGSDRPFSVYSSHNRGWLIGGTGTRLLDLTRPQRWRLENWSAQGEVALAAARSPAFLLPRLFPEQEPQEYPDWFGRNPLLPLGGEVAADFWEPLARHGAPLSLVVADPAALVDEVGVPEVVGALVDLPPALDTLAGWREYGLGSMVSALLSSGLAGDPMSYTIVGGSIEDRGRWRTEPRTQELYLRWLELNTFTPVLSFHDTLLASEHYHLWDEDESGHIHAARLATIHEALWPYRRRLMAAVVDQNMPMVRPMWLEFPDDPETWQLPPNQYMLGPHLLVAPILQSATLERRVYLPEGEWTHLWSGREWFSLGQWIDVVAPMGEPAVFVHDNFPGRAALLNRAHELGVSHLMSY</sequence>
<dbReference type="Gene3D" id="2.60.40.1180">
    <property type="entry name" value="Golgi alpha-mannosidase II"/>
    <property type="match status" value="1"/>
</dbReference>
<dbReference type="PANTHER" id="PTHR46959:SF2">
    <property type="entry name" value="SULFOQUINOVOSIDASE"/>
    <property type="match status" value="1"/>
</dbReference>
<dbReference type="RefSeq" id="WP_304995982.1">
    <property type="nucleotide sequence ID" value="NZ_CP101717.1"/>
</dbReference>
<dbReference type="InterPro" id="IPR048395">
    <property type="entry name" value="Glyco_hydro_31_C"/>
</dbReference>
<name>A0AB38YI06_9GAMM</name>
<accession>A0AB38YI06</accession>
<dbReference type="EMBL" id="CP101717">
    <property type="protein sequence ID" value="WLD58696.1"/>
    <property type="molecule type" value="Genomic_DNA"/>
</dbReference>
<dbReference type="PANTHER" id="PTHR46959">
    <property type="entry name" value="SULFOQUINOVOSIDASE"/>
    <property type="match status" value="1"/>
</dbReference>
<reference evidence="2" key="1">
    <citation type="submission" date="2022-07" db="EMBL/GenBank/DDBJ databases">
        <title>Complete genome sequence of Salinispirillum sp. LH10-3-1 capable of multiple carbohydrate inversion isolated from a soda lake.</title>
        <authorList>
            <person name="Liu J."/>
            <person name="Zhai Y."/>
            <person name="Zhang H."/>
            <person name="Yang H."/>
            <person name="Qu J."/>
            <person name="Li J."/>
        </authorList>
    </citation>
    <scope>NUCLEOTIDE SEQUENCE</scope>
    <source>
        <strain evidence="2">LH 10-3-1</strain>
    </source>
</reference>